<comment type="caution">
    <text evidence="2">The sequence shown here is derived from an EMBL/GenBank/DDBJ whole genome shotgun (WGS) entry which is preliminary data.</text>
</comment>
<keyword evidence="3" id="KW-1185">Reference proteome</keyword>
<gene>
    <name evidence="2" type="ORF">ACFQ3W_08430</name>
</gene>
<evidence type="ECO:0000313" key="2">
    <source>
        <dbReference type="EMBL" id="MFD1176325.1"/>
    </source>
</evidence>
<dbReference type="EMBL" id="JBHTLM010000004">
    <property type="protein sequence ID" value="MFD1176325.1"/>
    <property type="molecule type" value="Genomic_DNA"/>
</dbReference>
<organism evidence="2 3">
    <name type="scientific">Paenibacillus puldeungensis</name>
    <dbReference type="NCBI Taxonomy" id="696536"/>
    <lineage>
        <taxon>Bacteria</taxon>
        <taxon>Bacillati</taxon>
        <taxon>Bacillota</taxon>
        <taxon>Bacilli</taxon>
        <taxon>Bacillales</taxon>
        <taxon>Paenibacillaceae</taxon>
        <taxon>Paenibacillus</taxon>
    </lineage>
</organism>
<evidence type="ECO:0000256" key="1">
    <source>
        <dbReference type="SAM" id="MobiDB-lite"/>
    </source>
</evidence>
<feature type="region of interest" description="Disordered" evidence="1">
    <location>
        <begin position="41"/>
        <end position="93"/>
    </location>
</feature>
<dbReference type="Proteomes" id="UP001597262">
    <property type="component" value="Unassembled WGS sequence"/>
</dbReference>
<protein>
    <submittedName>
        <fullName evidence="2">Uncharacterized protein</fullName>
    </submittedName>
</protein>
<dbReference type="RefSeq" id="WP_379318554.1">
    <property type="nucleotide sequence ID" value="NZ_JBHTLM010000004.1"/>
</dbReference>
<feature type="compositionally biased region" description="Polar residues" evidence="1">
    <location>
        <begin position="56"/>
        <end position="71"/>
    </location>
</feature>
<evidence type="ECO:0000313" key="3">
    <source>
        <dbReference type="Proteomes" id="UP001597262"/>
    </source>
</evidence>
<name>A0ABW3RW60_9BACL</name>
<feature type="compositionally biased region" description="Polar residues" evidence="1">
    <location>
        <begin position="79"/>
        <end position="89"/>
    </location>
</feature>
<sequence>MKSSSFFSGMLIGAVAAIWASRRGYGVMSTLNGVGSALNMSGLSMGRNHRSDADMSKTSQQGPNTAASSKVNGAGNAQVYPSSVSQTDSNHSKEYRLKQITDFIKSNADVRREVDAILKETHTVIPGL</sequence>
<accession>A0ABW3RW60</accession>
<proteinExistence type="predicted"/>
<reference evidence="3" key="1">
    <citation type="journal article" date="2019" name="Int. J. Syst. Evol. Microbiol.">
        <title>The Global Catalogue of Microorganisms (GCM) 10K type strain sequencing project: providing services to taxonomists for standard genome sequencing and annotation.</title>
        <authorList>
            <consortium name="The Broad Institute Genomics Platform"/>
            <consortium name="The Broad Institute Genome Sequencing Center for Infectious Disease"/>
            <person name="Wu L."/>
            <person name="Ma J."/>
        </authorList>
    </citation>
    <scope>NUCLEOTIDE SEQUENCE [LARGE SCALE GENOMIC DNA]</scope>
    <source>
        <strain evidence="3">CCUG 59189</strain>
    </source>
</reference>